<reference evidence="1 2" key="1">
    <citation type="submission" date="2019-12" db="EMBL/GenBank/DDBJ databases">
        <title>Genome sequenceing of Clostridium bovifaecis.</title>
        <authorList>
            <person name="Yao Y."/>
        </authorList>
    </citation>
    <scope>NUCLEOTIDE SEQUENCE [LARGE SCALE GENOMIC DNA]</scope>
    <source>
        <strain evidence="1 2">BXX</strain>
    </source>
</reference>
<dbReference type="CDD" id="cd08026">
    <property type="entry name" value="DUF326"/>
    <property type="match status" value="1"/>
</dbReference>
<name>A0A6I6F2M5_9CLOT</name>
<keyword evidence="2" id="KW-1185">Reference proteome</keyword>
<protein>
    <submittedName>
        <fullName evidence="1">Four-helix bundle copper-binding protein</fullName>
    </submittedName>
</protein>
<organism evidence="1 2">
    <name type="scientific">Clostridium bovifaecis</name>
    <dbReference type="NCBI Taxonomy" id="2184719"/>
    <lineage>
        <taxon>Bacteria</taxon>
        <taxon>Bacillati</taxon>
        <taxon>Bacillota</taxon>
        <taxon>Clostridia</taxon>
        <taxon>Eubacteriales</taxon>
        <taxon>Clostridiaceae</taxon>
        <taxon>Clostridium</taxon>
    </lineage>
</organism>
<gene>
    <name evidence="1" type="ORF">GOM49_06745</name>
</gene>
<dbReference type="PANTHER" id="PTHR37310">
    <property type="entry name" value="CYTOPLASMIC PROTEIN-RELATED"/>
    <property type="match status" value="1"/>
</dbReference>
<dbReference type="PANTHER" id="PTHR37310:SF1">
    <property type="entry name" value="CYTOPLASMIC PROTEIN"/>
    <property type="match status" value="1"/>
</dbReference>
<dbReference type="InterPro" id="IPR005560">
    <property type="entry name" value="Csp_YhjQ"/>
</dbReference>
<dbReference type="Gene3D" id="1.20.1270.360">
    <property type="match status" value="1"/>
</dbReference>
<evidence type="ECO:0000313" key="2">
    <source>
        <dbReference type="Proteomes" id="UP000422764"/>
    </source>
</evidence>
<dbReference type="InterPro" id="IPR044543">
    <property type="entry name" value="YHJQ-like"/>
</dbReference>
<proteinExistence type="predicted"/>
<dbReference type="Proteomes" id="UP000422764">
    <property type="component" value="Chromosome"/>
</dbReference>
<accession>A0A6I6F2M5</accession>
<sequence length="116" mass="12910">MPVSLMNSNPAYQSCIDACTKCAQICEECFALCLEEADVKMRTVHMKELLDCAQICSLSSCAMSRRSHHAKDFCNLCATICDRCADECATFNDSHSQQCADVCRSCAEECRKMVNM</sequence>
<dbReference type="AlphaFoldDB" id="A0A6I6F2M5"/>
<dbReference type="EMBL" id="CP046522">
    <property type="protein sequence ID" value="QGU96811.1"/>
    <property type="molecule type" value="Genomic_DNA"/>
</dbReference>
<evidence type="ECO:0000313" key="1">
    <source>
        <dbReference type="EMBL" id="QGU96811.1"/>
    </source>
</evidence>
<dbReference type="Pfam" id="PF03860">
    <property type="entry name" value="Csp"/>
    <property type="match status" value="1"/>
</dbReference>